<evidence type="ECO:0000256" key="1">
    <source>
        <dbReference type="SAM" id="MobiDB-lite"/>
    </source>
</evidence>
<keyword evidence="3" id="KW-1185">Reference proteome</keyword>
<name>A0A9N9JCJ8_9GLOM</name>
<dbReference type="EMBL" id="CAJVPZ010049388">
    <property type="protein sequence ID" value="CAG8775794.1"/>
    <property type="molecule type" value="Genomic_DNA"/>
</dbReference>
<sequence length="42" mass="4621">NLLNSDDRADNEQEPRGSAHRGACESAHRGIRESARGSTREN</sequence>
<dbReference type="AlphaFoldDB" id="A0A9N9JCJ8"/>
<comment type="caution">
    <text evidence="2">The sequence shown here is derived from an EMBL/GenBank/DDBJ whole genome shotgun (WGS) entry which is preliminary data.</text>
</comment>
<feature type="region of interest" description="Disordered" evidence="1">
    <location>
        <begin position="1"/>
        <end position="42"/>
    </location>
</feature>
<proteinExistence type="predicted"/>
<reference evidence="2" key="1">
    <citation type="submission" date="2021-06" db="EMBL/GenBank/DDBJ databases">
        <authorList>
            <person name="Kallberg Y."/>
            <person name="Tangrot J."/>
            <person name="Rosling A."/>
        </authorList>
    </citation>
    <scope>NUCLEOTIDE SEQUENCE</scope>
    <source>
        <strain evidence="2">IN212</strain>
    </source>
</reference>
<protein>
    <submittedName>
        <fullName evidence="2">16085_t:CDS:1</fullName>
    </submittedName>
</protein>
<evidence type="ECO:0000313" key="3">
    <source>
        <dbReference type="Proteomes" id="UP000789396"/>
    </source>
</evidence>
<feature type="non-terminal residue" evidence="2">
    <location>
        <position position="1"/>
    </location>
</feature>
<accession>A0A9N9JCJ8</accession>
<organism evidence="2 3">
    <name type="scientific">Racocetra fulgida</name>
    <dbReference type="NCBI Taxonomy" id="60492"/>
    <lineage>
        <taxon>Eukaryota</taxon>
        <taxon>Fungi</taxon>
        <taxon>Fungi incertae sedis</taxon>
        <taxon>Mucoromycota</taxon>
        <taxon>Glomeromycotina</taxon>
        <taxon>Glomeromycetes</taxon>
        <taxon>Diversisporales</taxon>
        <taxon>Gigasporaceae</taxon>
        <taxon>Racocetra</taxon>
    </lineage>
</organism>
<evidence type="ECO:0000313" key="2">
    <source>
        <dbReference type="EMBL" id="CAG8775794.1"/>
    </source>
</evidence>
<gene>
    <name evidence="2" type="ORF">RFULGI_LOCUS15420</name>
</gene>
<feature type="non-terminal residue" evidence="2">
    <location>
        <position position="42"/>
    </location>
</feature>
<dbReference type="Proteomes" id="UP000789396">
    <property type="component" value="Unassembled WGS sequence"/>
</dbReference>